<reference evidence="1 2" key="1">
    <citation type="submission" date="2020-09" db="EMBL/GenBank/DDBJ databases">
        <title>De no assembly of potato wild relative species, Solanum commersonii.</title>
        <authorList>
            <person name="Cho K."/>
        </authorList>
    </citation>
    <scope>NUCLEOTIDE SEQUENCE [LARGE SCALE GENOMIC DNA]</scope>
    <source>
        <strain evidence="1">LZ3.2</strain>
        <tissue evidence="1">Leaf</tissue>
    </source>
</reference>
<sequence>MIFSNALGFQANLDKRNIYFGGVAREENEFIIQQFDIPIEELSFRYLGFDSKNSIKITSWTATKLSYVGRVHLVMTVNLEKVTVTKMCWDLANK</sequence>
<name>A0A9J5Y9B3_SOLCO</name>
<evidence type="ECO:0000313" key="1">
    <source>
        <dbReference type="EMBL" id="KAG5595582.1"/>
    </source>
</evidence>
<gene>
    <name evidence="1" type="ORF">H5410_036814</name>
</gene>
<comment type="caution">
    <text evidence="1">The sequence shown here is derived from an EMBL/GenBank/DDBJ whole genome shotgun (WGS) entry which is preliminary data.</text>
</comment>
<organism evidence="1 2">
    <name type="scientific">Solanum commersonii</name>
    <name type="common">Commerson's wild potato</name>
    <name type="synonym">Commerson's nightshade</name>
    <dbReference type="NCBI Taxonomy" id="4109"/>
    <lineage>
        <taxon>Eukaryota</taxon>
        <taxon>Viridiplantae</taxon>
        <taxon>Streptophyta</taxon>
        <taxon>Embryophyta</taxon>
        <taxon>Tracheophyta</taxon>
        <taxon>Spermatophyta</taxon>
        <taxon>Magnoliopsida</taxon>
        <taxon>eudicotyledons</taxon>
        <taxon>Gunneridae</taxon>
        <taxon>Pentapetalae</taxon>
        <taxon>asterids</taxon>
        <taxon>lamiids</taxon>
        <taxon>Solanales</taxon>
        <taxon>Solanaceae</taxon>
        <taxon>Solanoideae</taxon>
        <taxon>Solaneae</taxon>
        <taxon>Solanum</taxon>
    </lineage>
</organism>
<evidence type="ECO:0000313" key="2">
    <source>
        <dbReference type="Proteomes" id="UP000824120"/>
    </source>
</evidence>
<dbReference type="Proteomes" id="UP000824120">
    <property type="component" value="Chromosome 7"/>
</dbReference>
<keyword evidence="2" id="KW-1185">Reference proteome</keyword>
<proteinExistence type="predicted"/>
<dbReference type="AlphaFoldDB" id="A0A9J5Y9B3"/>
<dbReference type="EMBL" id="JACXVP010000007">
    <property type="protein sequence ID" value="KAG5595582.1"/>
    <property type="molecule type" value="Genomic_DNA"/>
</dbReference>
<protein>
    <submittedName>
        <fullName evidence="1">Uncharacterized protein</fullName>
    </submittedName>
</protein>
<accession>A0A9J5Y9B3</accession>